<evidence type="ECO:0000313" key="1">
    <source>
        <dbReference type="EMBL" id="ADF53649.1"/>
    </source>
</evidence>
<protein>
    <submittedName>
        <fullName evidence="1">Uncharacterized protein</fullName>
    </submittedName>
</protein>
<dbReference type="Proteomes" id="UP000001654">
    <property type="component" value="Chromosome"/>
</dbReference>
<dbReference type="EMBL" id="CP001650">
    <property type="protein sequence ID" value="ADF53649.1"/>
    <property type="molecule type" value="Genomic_DNA"/>
</dbReference>
<gene>
    <name evidence="1" type="ordered locus">ZPR_3333</name>
</gene>
<dbReference type="KEGG" id="zpr:ZPR_3333"/>
<sequence length="37" mass="4464">MWFSNIAETINAIYSKISTNRTRKNIKENILYIEFLK</sequence>
<dbReference type="HOGENOM" id="CLU_3350770_0_0_10"/>
<dbReference type="AlphaFoldDB" id="D5BJ16"/>
<evidence type="ECO:0000313" key="2">
    <source>
        <dbReference type="Proteomes" id="UP000001654"/>
    </source>
</evidence>
<keyword evidence="2" id="KW-1185">Reference proteome</keyword>
<reference evidence="1 2" key="1">
    <citation type="journal article" date="2010" name="BMC Genomics">
        <title>The complete genome of Zunongwangia profunda SM-A87 reveals its adaptation to the deep-sea environment and ecological role in sedimentary organic nitrogen degradation.</title>
        <authorList>
            <person name="Qin Q.L."/>
            <person name="Zhang X.Y."/>
            <person name="Wang X.M."/>
            <person name="Liu G.M."/>
            <person name="Chen X.L."/>
            <person name="Xie B.B."/>
            <person name="Dang H.Y."/>
            <person name="Zhou B.C."/>
            <person name="Yu J."/>
            <person name="Zhang Y.Z."/>
        </authorList>
    </citation>
    <scope>NUCLEOTIDE SEQUENCE [LARGE SCALE GENOMIC DNA]</scope>
    <source>
        <strain evidence="2">DSM 18752 / CCTCC AB 206139 / SM-A87</strain>
    </source>
</reference>
<name>D5BJ16_ZUNPS</name>
<proteinExistence type="predicted"/>
<accession>D5BJ16</accession>
<organism evidence="1 2">
    <name type="scientific">Zunongwangia profunda (strain DSM 18752 / CCTCC AB 206139 / SM-A87)</name>
    <name type="common">Wangia profunda</name>
    <dbReference type="NCBI Taxonomy" id="655815"/>
    <lineage>
        <taxon>Bacteria</taxon>
        <taxon>Pseudomonadati</taxon>
        <taxon>Bacteroidota</taxon>
        <taxon>Flavobacteriia</taxon>
        <taxon>Flavobacteriales</taxon>
        <taxon>Flavobacteriaceae</taxon>
        <taxon>Zunongwangia</taxon>
    </lineage>
</organism>